<keyword evidence="3" id="KW-1185">Reference proteome</keyword>
<dbReference type="AlphaFoldDB" id="A0A1D2N1H9"/>
<feature type="chain" id="PRO_5008904876" evidence="1">
    <location>
        <begin position="21"/>
        <end position="166"/>
    </location>
</feature>
<organism evidence="2 3">
    <name type="scientific">Orchesella cincta</name>
    <name type="common">Springtail</name>
    <name type="synonym">Podura cincta</name>
    <dbReference type="NCBI Taxonomy" id="48709"/>
    <lineage>
        <taxon>Eukaryota</taxon>
        <taxon>Metazoa</taxon>
        <taxon>Ecdysozoa</taxon>
        <taxon>Arthropoda</taxon>
        <taxon>Hexapoda</taxon>
        <taxon>Collembola</taxon>
        <taxon>Entomobryomorpha</taxon>
        <taxon>Entomobryoidea</taxon>
        <taxon>Orchesellidae</taxon>
        <taxon>Orchesellinae</taxon>
        <taxon>Orchesella</taxon>
    </lineage>
</organism>
<proteinExistence type="predicted"/>
<gene>
    <name evidence="2" type="ORF">Ocin01_07589</name>
</gene>
<comment type="caution">
    <text evidence="2">The sequence shown here is derived from an EMBL/GenBank/DDBJ whole genome shotgun (WGS) entry which is preliminary data.</text>
</comment>
<evidence type="ECO:0000256" key="1">
    <source>
        <dbReference type="SAM" id="SignalP"/>
    </source>
</evidence>
<reference evidence="2 3" key="1">
    <citation type="journal article" date="2016" name="Genome Biol. Evol.">
        <title>Gene Family Evolution Reflects Adaptation to Soil Environmental Stressors in the Genome of the Collembolan Orchesella cincta.</title>
        <authorList>
            <person name="Faddeeva-Vakhrusheva A."/>
            <person name="Derks M.F."/>
            <person name="Anvar S.Y."/>
            <person name="Agamennone V."/>
            <person name="Suring W."/>
            <person name="Smit S."/>
            <person name="van Straalen N.M."/>
            <person name="Roelofs D."/>
        </authorList>
    </citation>
    <scope>NUCLEOTIDE SEQUENCE [LARGE SCALE GENOMIC DNA]</scope>
    <source>
        <tissue evidence="2">Mixed pool</tissue>
    </source>
</reference>
<sequence>MEAFANFLLFCSAFFQISSGALENGAVYLIGNSLISFLKVEDSGVMCESVATVIHSQTLDVESDSYRWLYRKPSSDENAYLEIDTEDANILLNEVTISNRSSGTGPGCLWNERKMNITLVTQALYQIRSNEEDDGCLLTNGLGNRISWGKCNESSYDQLFIFLRVV</sequence>
<accession>A0A1D2N1H9</accession>
<name>A0A1D2N1H9_ORCCI</name>
<keyword evidence="1" id="KW-0732">Signal</keyword>
<dbReference type="Proteomes" id="UP000094527">
    <property type="component" value="Unassembled WGS sequence"/>
</dbReference>
<protein>
    <submittedName>
        <fullName evidence="2">Uncharacterized protein</fullName>
    </submittedName>
</protein>
<evidence type="ECO:0000313" key="3">
    <source>
        <dbReference type="Proteomes" id="UP000094527"/>
    </source>
</evidence>
<dbReference type="EMBL" id="LJIJ01000300">
    <property type="protein sequence ID" value="ODM99090.1"/>
    <property type="molecule type" value="Genomic_DNA"/>
</dbReference>
<feature type="signal peptide" evidence="1">
    <location>
        <begin position="1"/>
        <end position="20"/>
    </location>
</feature>
<evidence type="ECO:0000313" key="2">
    <source>
        <dbReference type="EMBL" id="ODM99090.1"/>
    </source>
</evidence>